<reference evidence="2 3" key="1">
    <citation type="submission" date="2018-05" db="EMBL/GenBank/DDBJ databases">
        <title>Genomic Encyclopedia of Archaeal and Bacterial Type Strains, Phase II (KMG-II): from individual species to whole genera.</title>
        <authorList>
            <person name="Goeker M."/>
        </authorList>
    </citation>
    <scope>NUCLEOTIDE SEQUENCE [LARGE SCALE GENOMIC DNA]</scope>
    <source>
        <strain evidence="2 3">DSM 22214</strain>
    </source>
</reference>
<dbReference type="InterPro" id="IPR018490">
    <property type="entry name" value="cNMP-bd_dom_sf"/>
</dbReference>
<comment type="caution">
    <text evidence="2">The sequence shown here is derived from an EMBL/GenBank/DDBJ whole genome shotgun (WGS) entry which is preliminary data.</text>
</comment>
<dbReference type="SUPFAM" id="SSF51206">
    <property type="entry name" value="cAMP-binding domain-like"/>
    <property type="match status" value="1"/>
</dbReference>
<organism evidence="2 3">
    <name type="scientific">Arcicella aurantiaca</name>
    <dbReference type="NCBI Taxonomy" id="591202"/>
    <lineage>
        <taxon>Bacteria</taxon>
        <taxon>Pseudomonadati</taxon>
        <taxon>Bacteroidota</taxon>
        <taxon>Cytophagia</taxon>
        <taxon>Cytophagales</taxon>
        <taxon>Flectobacillaceae</taxon>
        <taxon>Arcicella</taxon>
    </lineage>
</organism>
<dbReference type="OrthoDB" id="680421at2"/>
<dbReference type="InterPro" id="IPR050397">
    <property type="entry name" value="Env_Response_Regulators"/>
</dbReference>
<dbReference type="InterPro" id="IPR014710">
    <property type="entry name" value="RmlC-like_jellyroll"/>
</dbReference>
<feature type="domain" description="Cyclic nucleotide-binding" evidence="1">
    <location>
        <begin position="12"/>
        <end position="60"/>
    </location>
</feature>
<dbReference type="GO" id="GO:0003700">
    <property type="term" value="F:DNA-binding transcription factor activity"/>
    <property type="evidence" value="ECO:0007669"/>
    <property type="project" value="TreeGrafter"/>
</dbReference>
<dbReference type="Pfam" id="PF00027">
    <property type="entry name" value="cNMP_binding"/>
    <property type="match status" value="1"/>
</dbReference>
<keyword evidence="3" id="KW-1185">Reference proteome</keyword>
<proteinExistence type="predicted"/>
<dbReference type="GO" id="GO:0005829">
    <property type="term" value="C:cytosol"/>
    <property type="evidence" value="ECO:0007669"/>
    <property type="project" value="TreeGrafter"/>
</dbReference>
<accession>A0A316EE78</accession>
<dbReference type="Proteomes" id="UP000245489">
    <property type="component" value="Unassembled WGS sequence"/>
</dbReference>
<dbReference type="AlphaFoldDB" id="A0A316EE78"/>
<sequence length="192" mass="22312">MDKHFIKAIIDQYAPISDEIFTALAQHIQISTFPKGHQLVKEGQHSDKLFLILKGSAKAYYLKDGKVITDWFAFENDFICAINSYFLFIPSPHFIELLEDSTLLTLRRDDMLKLCDQYHEVERLTRITITKTMLQLQQRVVSLQFETAQQRYQSLLSIYPNIENRVPLGDIASFLGITQETLSRIRASKKRI</sequence>
<dbReference type="Gene3D" id="2.60.120.10">
    <property type="entry name" value="Jelly Rolls"/>
    <property type="match status" value="1"/>
</dbReference>
<gene>
    <name evidence="2" type="ORF">LV89_01349</name>
</gene>
<dbReference type="CDD" id="cd00038">
    <property type="entry name" value="CAP_ED"/>
    <property type="match status" value="1"/>
</dbReference>
<evidence type="ECO:0000313" key="3">
    <source>
        <dbReference type="Proteomes" id="UP000245489"/>
    </source>
</evidence>
<evidence type="ECO:0000313" key="2">
    <source>
        <dbReference type="EMBL" id="PWK27942.1"/>
    </source>
</evidence>
<dbReference type="RefSeq" id="WP_109742104.1">
    <property type="nucleotide sequence ID" value="NZ_QGGO01000005.1"/>
</dbReference>
<dbReference type="PANTHER" id="PTHR24567">
    <property type="entry name" value="CRP FAMILY TRANSCRIPTIONAL REGULATORY PROTEIN"/>
    <property type="match status" value="1"/>
</dbReference>
<evidence type="ECO:0000259" key="1">
    <source>
        <dbReference type="PROSITE" id="PS50042"/>
    </source>
</evidence>
<dbReference type="EMBL" id="QGGO01000005">
    <property type="protein sequence ID" value="PWK27942.1"/>
    <property type="molecule type" value="Genomic_DNA"/>
</dbReference>
<name>A0A316EE78_9BACT</name>
<dbReference type="InterPro" id="IPR000595">
    <property type="entry name" value="cNMP-bd_dom"/>
</dbReference>
<dbReference type="PROSITE" id="PS50042">
    <property type="entry name" value="CNMP_BINDING_3"/>
    <property type="match status" value="1"/>
</dbReference>
<dbReference type="PANTHER" id="PTHR24567:SF76">
    <property type="entry name" value="CYCLIC NUCLEOTIDE-BINDING DOMAIN PROTEIN"/>
    <property type="match status" value="1"/>
</dbReference>
<protein>
    <submittedName>
        <fullName evidence="2">CRP-like cAMP-binding protein</fullName>
    </submittedName>
</protein>